<dbReference type="GO" id="GO:1904423">
    <property type="term" value="C:dehydrodolichyl diphosphate synthase complex"/>
    <property type="evidence" value="ECO:0007669"/>
    <property type="project" value="InterPro"/>
</dbReference>
<dbReference type="Proteomes" id="UP001182556">
    <property type="component" value="Unassembled WGS sequence"/>
</dbReference>
<evidence type="ECO:0000256" key="2">
    <source>
        <dbReference type="ARBA" id="ARBA00004586"/>
    </source>
</evidence>
<evidence type="ECO:0000256" key="3">
    <source>
        <dbReference type="ARBA" id="ARBA00004922"/>
    </source>
</evidence>
<dbReference type="AlphaFoldDB" id="A0AAD9L8H4"/>
<comment type="pathway">
    <text evidence="3">Protein modification; protein glycosylation.</text>
</comment>
<evidence type="ECO:0000256" key="14">
    <source>
        <dbReference type="SAM" id="SignalP"/>
    </source>
</evidence>
<keyword evidence="14" id="KW-0732">Signal</keyword>
<comment type="catalytic activity">
    <reaction evidence="12">
        <text>n isopentenyl diphosphate + (2E,6E)-farnesyl diphosphate = a di-trans,poly-cis-polyprenyl diphosphate + n diphosphate</text>
        <dbReference type="Rhea" id="RHEA:53008"/>
        <dbReference type="Rhea" id="RHEA-COMP:19494"/>
        <dbReference type="ChEBI" id="CHEBI:33019"/>
        <dbReference type="ChEBI" id="CHEBI:128769"/>
        <dbReference type="ChEBI" id="CHEBI:136960"/>
        <dbReference type="ChEBI" id="CHEBI:175763"/>
        <dbReference type="EC" id="2.5.1.87"/>
    </reaction>
</comment>
<evidence type="ECO:0000256" key="10">
    <source>
        <dbReference type="ARBA" id="ARBA00022989"/>
    </source>
</evidence>
<sequence length="321" mass="35981">MSHRWRDIPCFPILLLLHLIFTLSSLIVRLAESLSSPSLGSSANSPPRHLAIVLAHSRHNGRRSADSHGQFLEKRAIVESVKRLIEWAGEEGVGEVSVWDRQGLVHKYSEDIIEETLQLPPSPPSSGHSTPTKRTSSLPRALAPERSRRPHTYTLFPTAKPLALHLLPLSSSDLVADIAQEYARSGSRVTQKALDADIRHALGFNHDPDLLIVHPISPPSFFRSLLPRPPPELHGYPFWPLRITEIYQHPTPLPFPRPLRELFSMLLDRAQNSSLPLIRKTARLIPAREQLVEANVSGVVSSNEWDGAMRAWSQVEQRLGK</sequence>
<evidence type="ECO:0000256" key="9">
    <source>
        <dbReference type="ARBA" id="ARBA00022842"/>
    </source>
</evidence>
<dbReference type="EMBL" id="JAODAN010000002">
    <property type="protein sequence ID" value="KAK1926289.1"/>
    <property type="molecule type" value="Genomic_DNA"/>
</dbReference>
<comment type="subcellular location">
    <subcellularLocation>
        <location evidence="2">Endoplasmic reticulum membrane</location>
    </subcellularLocation>
</comment>
<proteinExistence type="inferred from homology"/>
<evidence type="ECO:0000256" key="13">
    <source>
        <dbReference type="SAM" id="MobiDB-lite"/>
    </source>
</evidence>
<dbReference type="PANTHER" id="PTHR21528:SF0">
    <property type="entry name" value="DEHYDRODOLICHYL DIPHOSPHATE SYNTHASE COMPLEX SUBUNIT NUS1"/>
    <property type="match status" value="1"/>
</dbReference>
<name>A0AAD9L8H4_PAPLA</name>
<evidence type="ECO:0000256" key="6">
    <source>
        <dbReference type="ARBA" id="ARBA00022679"/>
    </source>
</evidence>
<dbReference type="InterPro" id="IPR036424">
    <property type="entry name" value="UPP_synth-like_sf"/>
</dbReference>
<reference evidence="15" key="1">
    <citation type="submission" date="2023-02" db="EMBL/GenBank/DDBJ databases">
        <title>Identification and recombinant expression of a fungal hydrolase from Papiliotrema laurentii that hydrolyzes apple cutin and clears colloidal polyester polyurethane.</title>
        <authorList>
            <consortium name="DOE Joint Genome Institute"/>
            <person name="Roman V.A."/>
            <person name="Bojanowski C."/>
            <person name="Crable B.R."/>
            <person name="Wagner D.N."/>
            <person name="Hung C.S."/>
            <person name="Nadeau L.J."/>
            <person name="Schratz L."/>
            <person name="Haridas S."/>
            <person name="Pangilinan J."/>
            <person name="Lipzen A."/>
            <person name="Na H."/>
            <person name="Yan M."/>
            <person name="Ng V."/>
            <person name="Grigoriev I.V."/>
            <person name="Spatafora J.W."/>
            <person name="Barlow D."/>
            <person name="Biffinger J."/>
            <person name="Kelley-Loughnane N."/>
            <person name="Varaljay V.A."/>
            <person name="Crookes-Goodson W.J."/>
        </authorList>
    </citation>
    <scope>NUCLEOTIDE SEQUENCE</scope>
    <source>
        <strain evidence="15">5307AH</strain>
    </source>
</reference>
<keyword evidence="7" id="KW-0812">Transmembrane</keyword>
<evidence type="ECO:0000256" key="1">
    <source>
        <dbReference type="ARBA" id="ARBA00001946"/>
    </source>
</evidence>
<feature type="region of interest" description="Disordered" evidence="13">
    <location>
        <begin position="117"/>
        <end position="147"/>
    </location>
</feature>
<feature type="signal peptide" evidence="14">
    <location>
        <begin position="1"/>
        <end position="33"/>
    </location>
</feature>
<protein>
    <recommendedName>
        <fullName evidence="5">ditrans,polycis-polyprenyl diphosphate synthase [(2E,6E)-farnesyldiphosphate specific]</fullName>
        <ecNumber evidence="5">2.5.1.87</ecNumber>
    </recommendedName>
</protein>
<dbReference type="SUPFAM" id="SSF64005">
    <property type="entry name" value="Undecaprenyl diphosphate synthase"/>
    <property type="match status" value="1"/>
</dbReference>
<comment type="cofactor">
    <cofactor evidence="1">
        <name>Mg(2+)</name>
        <dbReference type="ChEBI" id="CHEBI:18420"/>
    </cofactor>
</comment>
<dbReference type="GO" id="GO:0045547">
    <property type="term" value="F:ditrans,polycis-polyprenyl diphosphate synthase [(2E,6E)-farnesyl diphosphate specific] activity"/>
    <property type="evidence" value="ECO:0007669"/>
    <property type="project" value="UniProtKB-EC"/>
</dbReference>
<dbReference type="GO" id="GO:0005789">
    <property type="term" value="C:endoplasmic reticulum membrane"/>
    <property type="evidence" value="ECO:0007669"/>
    <property type="project" value="UniProtKB-SubCell"/>
</dbReference>
<gene>
    <name evidence="15" type="ORF">DB88DRAFT_157718</name>
</gene>
<evidence type="ECO:0000313" key="15">
    <source>
        <dbReference type="EMBL" id="KAK1926289.1"/>
    </source>
</evidence>
<organism evidence="15 16">
    <name type="scientific">Papiliotrema laurentii</name>
    <name type="common">Cryptococcus laurentii</name>
    <dbReference type="NCBI Taxonomy" id="5418"/>
    <lineage>
        <taxon>Eukaryota</taxon>
        <taxon>Fungi</taxon>
        <taxon>Dikarya</taxon>
        <taxon>Basidiomycota</taxon>
        <taxon>Agaricomycotina</taxon>
        <taxon>Tremellomycetes</taxon>
        <taxon>Tremellales</taxon>
        <taxon>Rhynchogastremaceae</taxon>
        <taxon>Papiliotrema</taxon>
    </lineage>
</organism>
<evidence type="ECO:0000256" key="12">
    <source>
        <dbReference type="ARBA" id="ARBA00047353"/>
    </source>
</evidence>
<dbReference type="PANTHER" id="PTHR21528">
    <property type="entry name" value="DEHYDRODOLICHYL DIPHOSPHATE SYNTHASE COMPLEX SUBUNIT NUS1"/>
    <property type="match status" value="1"/>
</dbReference>
<keyword evidence="6" id="KW-0808">Transferase</keyword>
<keyword evidence="8" id="KW-0256">Endoplasmic reticulum</keyword>
<evidence type="ECO:0000256" key="11">
    <source>
        <dbReference type="ARBA" id="ARBA00023136"/>
    </source>
</evidence>
<dbReference type="EC" id="2.5.1.87" evidence="5"/>
<evidence type="ECO:0000256" key="7">
    <source>
        <dbReference type="ARBA" id="ARBA00022692"/>
    </source>
</evidence>
<evidence type="ECO:0000313" key="16">
    <source>
        <dbReference type="Proteomes" id="UP001182556"/>
    </source>
</evidence>
<comment type="caution">
    <text evidence="15">The sequence shown here is derived from an EMBL/GenBank/DDBJ whole genome shotgun (WGS) entry which is preliminary data.</text>
</comment>
<keyword evidence="9" id="KW-0460">Magnesium</keyword>
<keyword evidence="16" id="KW-1185">Reference proteome</keyword>
<dbReference type="InterPro" id="IPR038887">
    <property type="entry name" value="Nus1/NgBR"/>
</dbReference>
<feature type="compositionally biased region" description="Polar residues" evidence="13">
    <location>
        <begin position="127"/>
        <end position="138"/>
    </location>
</feature>
<feature type="chain" id="PRO_5042106712" description="ditrans,polycis-polyprenyl diphosphate synthase [(2E,6E)-farnesyldiphosphate specific]" evidence="14">
    <location>
        <begin position="34"/>
        <end position="321"/>
    </location>
</feature>
<keyword evidence="10" id="KW-1133">Transmembrane helix</keyword>
<evidence type="ECO:0000256" key="8">
    <source>
        <dbReference type="ARBA" id="ARBA00022824"/>
    </source>
</evidence>
<comment type="similarity">
    <text evidence="4">Belongs to the UPP synthase family.</text>
</comment>
<evidence type="ECO:0000256" key="5">
    <source>
        <dbReference type="ARBA" id="ARBA00012596"/>
    </source>
</evidence>
<evidence type="ECO:0000256" key="4">
    <source>
        <dbReference type="ARBA" id="ARBA00005432"/>
    </source>
</evidence>
<accession>A0AAD9L8H4</accession>
<keyword evidence="11" id="KW-0472">Membrane</keyword>